<gene>
    <name evidence="2" type="ORF">L228DRAFT_250473</name>
</gene>
<dbReference type="EMBL" id="KV407464">
    <property type="protein sequence ID" value="KZF20045.1"/>
    <property type="molecule type" value="Genomic_DNA"/>
</dbReference>
<evidence type="ECO:0000313" key="2">
    <source>
        <dbReference type="EMBL" id="KZF20045.1"/>
    </source>
</evidence>
<evidence type="ECO:0000256" key="1">
    <source>
        <dbReference type="SAM" id="MobiDB-lite"/>
    </source>
</evidence>
<proteinExistence type="predicted"/>
<name>A0A165A720_XYLHT</name>
<reference evidence="2 3" key="1">
    <citation type="journal article" date="2016" name="Fungal Biol.">
        <title>The genome of Xylona heveae provides a window into fungal endophytism.</title>
        <authorList>
            <person name="Gazis R."/>
            <person name="Kuo A."/>
            <person name="Riley R."/>
            <person name="LaButti K."/>
            <person name="Lipzen A."/>
            <person name="Lin J."/>
            <person name="Amirebrahimi M."/>
            <person name="Hesse C.N."/>
            <person name="Spatafora J.W."/>
            <person name="Henrissat B."/>
            <person name="Hainaut M."/>
            <person name="Grigoriev I.V."/>
            <person name="Hibbett D.S."/>
        </authorList>
    </citation>
    <scope>NUCLEOTIDE SEQUENCE [LARGE SCALE GENOMIC DNA]</scope>
    <source>
        <strain evidence="2 3">TC161</strain>
    </source>
</reference>
<dbReference type="InParanoid" id="A0A165A720"/>
<feature type="compositionally biased region" description="Basic and acidic residues" evidence="1">
    <location>
        <begin position="34"/>
        <end position="50"/>
    </location>
</feature>
<evidence type="ECO:0000313" key="3">
    <source>
        <dbReference type="Proteomes" id="UP000076632"/>
    </source>
</evidence>
<feature type="region of interest" description="Disordered" evidence="1">
    <location>
        <begin position="1"/>
        <end position="50"/>
    </location>
</feature>
<dbReference type="Proteomes" id="UP000076632">
    <property type="component" value="Unassembled WGS sequence"/>
</dbReference>
<protein>
    <submittedName>
        <fullName evidence="2">Uncharacterized protein</fullName>
    </submittedName>
</protein>
<dbReference type="RefSeq" id="XP_018185600.1">
    <property type="nucleotide sequence ID" value="XM_018333345.1"/>
</dbReference>
<dbReference type="AlphaFoldDB" id="A0A165A720"/>
<sequence>MYALLKRFDDRMDPRTKHGNRELARPRIAKTTSRRGEMQGRAVRRERSRGAEAHLYQRKVTPGKYCVA</sequence>
<dbReference type="GeneID" id="28898482"/>
<keyword evidence="3" id="KW-1185">Reference proteome</keyword>
<accession>A0A165A720</accession>
<feature type="compositionally biased region" description="Basic and acidic residues" evidence="1">
    <location>
        <begin position="1"/>
        <end position="25"/>
    </location>
</feature>
<organism evidence="2 3">
    <name type="scientific">Xylona heveae (strain CBS 132557 / TC161)</name>
    <dbReference type="NCBI Taxonomy" id="1328760"/>
    <lineage>
        <taxon>Eukaryota</taxon>
        <taxon>Fungi</taxon>
        <taxon>Dikarya</taxon>
        <taxon>Ascomycota</taxon>
        <taxon>Pezizomycotina</taxon>
        <taxon>Xylonomycetes</taxon>
        <taxon>Xylonales</taxon>
        <taxon>Xylonaceae</taxon>
        <taxon>Xylona</taxon>
    </lineage>
</organism>